<sequence>MRSSVQLQSGKHAWLNLEWRRMPLNAHEPLRSPVQELPPAHLDFSSLGTNIGLSRDRITTGNNRARLNTLDSSKERFPWR</sequence>
<protein>
    <submittedName>
        <fullName evidence="1">Uncharacterized protein</fullName>
    </submittedName>
</protein>
<accession>A0ACC3SNT4</accession>
<comment type="caution">
    <text evidence="1">The sequence shown here is derived from an EMBL/GenBank/DDBJ whole genome shotgun (WGS) entry which is preliminary data.</text>
</comment>
<evidence type="ECO:0000313" key="1">
    <source>
        <dbReference type="EMBL" id="KAK8222003.1"/>
    </source>
</evidence>
<keyword evidence="2" id="KW-1185">Reference proteome</keyword>
<gene>
    <name evidence="1" type="ORF">M8818_000171</name>
</gene>
<reference evidence="1" key="1">
    <citation type="submission" date="2024-02" db="EMBL/GenBank/DDBJ databases">
        <title>Metagenome Assembled Genome of Zalaria obscura JY119.</title>
        <authorList>
            <person name="Vighnesh L."/>
            <person name="Jagadeeshwari U."/>
            <person name="Venkata Ramana C."/>
            <person name="Sasikala C."/>
        </authorList>
    </citation>
    <scope>NUCLEOTIDE SEQUENCE</scope>
    <source>
        <strain evidence="1">JY119</strain>
    </source>
</reference>
<evidence type="ECO:0000313" key="2">
    <source>
        <dbReference type="Proteomes" id="UP001320706"/>
    </source>
</evidence>
<proteinExistence type="predicted"/>
<dbReference type="Proteomes" id="UP001320706">
    <property type="component" value="Unassembled WGS sequence"/>
</dbReference>
<dbReference type="EMBL" id="JAMKPW020000001">
    <property type="protein sequence ID" value="KAK8222003.1"/>
    <property type="molecule type" value="Genomic_DNA"/>
</dbReference>
<name>A0ACC3SNT4_9PEZI</name>
<organism evidence="1 2">
    <name type="scientific">Zalaria obscura</name>
    <dbReference type="NCBI Taxonomy" id="2024903"/>
    <lineage>
        <taxon>Eukaryota</taxon>
        <taxon>Fungi</taxon>
        <taxon>Dikarya</taxon>
        <taxon>Ascomycota</taxon>
        <taxon>Pezizomycotina</taxon>
        <taxon>Dothideomycetes</taxon>
        <taxon>Dothideomycetidae</taxon>
        <taxon>Dothideales</taxon>
        <taxon>Zalariaceae</taxon>
        <taxon>Zalaria</taxon>
    </lineage>
</organism>